<protein>
    <submittedName>
        <fullName evidence="2">Uncharacterized protein</fullName>
    </submittedName>
</protein>
<feature type="compositionally biased region" description="Polar residues" evidence="1">
    <location>
        <begin position="1"/>
        <end position="14"/>
    </location>
</feature>
<keyword evidence="3" id="KW-1185">Reference proteome</keyword>
<evidence type="ECO:0000313" key="3">
    <source>
        <dbReference type="Proteomes" id="UP000799438"/>
    </source>
</evidence>
<dbReference type="GeneID" id="54297543"/>
<feature type="region of interest" description="Disordered" evidence="1">
    <location>
        <begin position="1"/>
        <end position="70"/>
    </location>
</feature>
<dbReference type="RefSeq" id="XP_033400437.1">
    <property type="nucleotide sequence ID" value="XM_033540047.1"/>
</dbReference>
<accession>A0A6A6BN80</accession>
<organism evidence="2 3">
    <name type="scientific">Aplosporella prunicola CBS 121167</name>
    <dbReference type="NCBI Taxonomy" id="1176127"/>
    <lineage>
        <taxon>Eukaryota</taxon>
        <taxon>Fungi</taxon>
        <taxon>Dikarya</taxon>
        <taxon>Ascomycota</taxon>
        <taxon>Pezizomycotina</taxon>
        <taxon>Dothideomycetes</taxon>
        <taxon>Dothideomycetes incertae sedis</taxon>
        <taxon>Botryosphaeriales</taxon>
        <taxon>Aplosporellaceae</taxon>
        <taxon>Aplosporella</taxon>
    </lineage>
</organism>
<dbReference type="EMBL" id="ML995479">
    <property type="protein sequence ID" value="KAF2144725.1"/>
    <property type="molecule type" value="Genomic_DNA"/>
</dbReference>
<evidence type="ECO:0000256" key="1">
    <source>
        <dbReference type="SAM" id="MobiDB-lite"/>
    </source>
</evidence>
<evidence type="ECO:0000313" key="2">
    <source>
        <dbReference type="EMBL" id="KAF2144725.1"/>
    </source>
</evidence>
<dbReference type="Proteomes" id="UP000799438">
    <property type="component" value="Unassembled WGS sequence"/>
</dbReference>
<reference evidence="2" key="1">
    <citation type="journal article" date="2020" name="Stud. Mycol.">
        <title>101 Dothideomycetes genomes: a test case for predicting lifestyles and emergence of pathogens.</title>
        <authorList>
            <person name="Haridas S."/>
            <person name="Albert R."/>
            <person name="Binder M."/>
            <person name="Bloem J."/>
            <person name="Labutti K."/>
            <person name="Salamov A."/>
            <person name="Andreopoulos B."/>
            <person name="Baker S."/>
            <person name="Barry K."/>
            <person name="Bills G."/>
            <person name="Bluhm B."/>
            <person name="Cannon C."/>
            <person name="Castanera R."/>
            <person name="Culley D."/>
            <person name="Daum C."/>
            <person name="Ezra D."/>
            <person name="Gonzalez J."/>
            <person name="Henrissat B."/>
            <person name="Kuo A."/>
            <person name="Liang C."/>
            <person name="Lipzen A."/>
            <person name="Lutzoni F."/>
            <person name="Magnuson J."/>
            <person name="Mondo S."/>
            <person name="Nolan M."/>
            <person name="Ohm R."/>
            <person name="Pangilinan J."/>
            <person name="Park H.-J."/>
            <person name="Ramirez L."/>
            <person name="Alfaro M."/>
            <person name="Sun H."/>
            <person name="Tritt A."/>
            <person name="Yoshinaga Y."/>
            <person name="Zwiers L.-H."/>
            <person name="Turgeon B."/>
            <person name="Goodwin S."/>
            <person name="Spatafora J."/>
            <person name="Crous P."/>
            <person name="Grigoriev I."/>
        </authorList>
    </citation>
    <scope>NUCLEOTIDE SEQUENCE</scope>
    <source>
        <strain evidence="2">CBS 121167</strain>
    </source>
</reference>
<proteinExistence type="predicted"/>
<name>A0A6A6BN80_9PEZI</name>
<sequence length="84" mass="9225">MEGSYRRTNLSPPSLQLPLTAPASAPKNPPGPNQITSNFDHFDHPTKPPTQHAQPRPFVPPQPSPSRLPHLRLILFITTTTLGT</sequence>
<dbReference type="AlphaFoldDB" id="A0A6A6BN80"/>
<feature type="compositionally biased region" description="Pro residues" evidence="1">
    <location>
        <begin position="57"/>
        <end position="66"/>
    </location>
</feature>
<gene>
    <name evidence="2" type="ORF">K452DRAFT_285048</name>
</gene>